<dbReference type="InterPro" id="IPR027478">
    <property type="entry name" value="LdcA_N"/>
</dbReference>
<keyword evidence="5" id="KW-0720">Serine protease</keyword>
<keyword evidence="10" id="KW-1185">Reference proteome</keyword>
<dbReference type="GO" id="GO:0004180">
    <property type="term" value="F:carboxypeptidase activity"/>
    <property type="evidence" value="ECO:0007669"/>
    <property type="project" value="UniProtKB-KW"/>
</dbReference>
<evidence type="ECO:0000256" key="4">
    <source>
        <dbReference type="ARBA" id="ARBA00022801"/>
    </source>
</evidence>
<evidence type="ECO:0000313" key="10">
    <source>
        <dbReference type="Proteomes" id="UP000198748"/>
    </source>
</evidence>
<dbReference type="InterPro" id="IPR040449">
    <property type="entry name" value="Peptidase_S66_N"/>
</dbReference>
<dbReference type="GO" id="GO:0008236">
    <property type="term" value="F:serine-type peptidase activity"/>
    <property type="evidence" value="ECO:0007669"/>
    <property type="project" value="UniProtKB-KW"/>
</dbReference>
<dbReference type="Gene3D" id="3.50.30.60">
    <property type="entry name" value="LD-carboxypeptidase A C-terminal domain-like"/>
    <property type="match status" value="1"/>
</dbReference>
<dbReference type="PANTHER" id="PTHR30237:SF2">
    <property type="entry name" value="MUREIN TETRAPEPTIDE CARBOXYPEPTIDASE"/>
    <property type="match status" value="1"/>
</dbReference>
<dbReference type="GO" id="GO:0006508">
    <property type="term" value="P:proteolysis"/>
    <property type="evidence" value="ECO:0007669"/>
    <property type="project" value="UniProtKB-KW"/>
</dbReference>
<feature type="active site" description="Charge relay system" evidence="6">
    <location>
        <position position="206"/>
    </location>
</feature>
<keyword evidence="4" id="KW-0378">Hydrolase</keyword>
<evidence type="ECO:0000313" key="9">
    <source>
        <dbReference type="EMBL" id="SDG78120.1"/>
    </source>
</evidence>
<dbReference type="PIRSF" id="PIRSF028757">
    <property type="entry name" value="LD-carboxypeptidase"/>
    <property type="match status" value="1"/>
</dbReference>
<dbReference type="InterPro" id="IPR003507">
    <property type="entry name" value="S66_fam"/>
</dbReference>
<evidence type="ECO:0000259" key="8">
    <source>
        <dbReference type="Pfam" id="PF17676"/>
    </source>
</evidence>
<dbReference type="OrthoDB" id="9807329at2"/>
<evidence type="ECO:0000256" key="2">
    <source>
        <dbReference type="ARBA" id="ARBA00022645"/>
    </source>
</evidence>
<dbReference type="Pfam" id="PF17676">
    <property type="entry name" value="Peptidase_S66C"/>
    <property type="match status" value="1"/>
</dbReference>
<protein>
    <submittedName>
        <fullName evidence="9">Muramoyltetrapeptide carboxypeptidase</fullName>
    </submittedName>
</protein>
<dbReference type="PANTHER" id="PTHR30237">
    <property type="entry name" value="MURAMOYLTETRAPEPTIDE CARBOXYPEPTIDASE"/>
    <property type="match status" value="1"/>
</dbReference>
<dbReference type="InterPro" id="IPR027461">
    <property type="entry name" value="Carboxypeptidase_A_C_sf"/>
</dbReference>
<dbReference type="STRING" id="659014.SAMN04487996_12320"/>
<reference evidence="10" key="1">
    <citation type="submission" date="2016-10" db="EMBL/GenBank/DDBJ databases">
        <authorList>
            <person name="Varghese N."/>
            <person name="Submissions S."/>
        </authorList>
    </citation>
    <scope>NUCLEOTIDE SEQUENCE [LARGE SCALE GENOMIC DNA]</scope>
    <source>
        <strain evidence="10">DSM 25329</strain>
    </source>
</reference>
<keyword evidence="3" id="KW-0645">Protease</keyword>
<feature type="active site" description="Nucleophile" evidence="6">
    <location>
        <position position="113"/>
    </location>
</feature>
<sequence>MNPIQFPAFLKPGDRVGVLAPASIVKYDDVVPGIRLFTEQWGLEVVEGETLKTSFNQFSASDDDRLADVQQMLDDPSIKAIIAARGGYGCSRIVDRLNFDKFLQHPKWIVGFSDLTAFLARTFQLGYASIHAPMVKTITCAGAEIAAESLRQMLFGEMPFYDVPVHALNRTGEAEAQVVGGNLCLLAHMIGSETETNTDEKILFIEDINEYLYNLDRMMIQMKRSGKLDKLAGLVVGQFTDMKDNNSPTFGKNSYEIISEHIAEYDYPVCFDFPVGHVGDNRAMGVGMEAVLNVSEHGAQLRFLSHSAAV</sequence>
<dbReference type="Proteomes" id="UP000198748">
    <property type="component" value="Unassembled WGS sequence"/>
</dbReference>
<keyword evidence="2 9" id="KW-0121">Carboxypeptidase</keyword>
<comment type="similarity">
    <text evidence="1">Belongs to the peptidase S66 family.</text>
</comment>
<evidence type="ECO:0000256" key="5">
    <source>
        <dbReference type="ARBA" id="ARBA00022825"/>
    </source>
</evidence>
<dbReference type="InterPro" id="IPR029062">
    <property type="entry name" value="Class_I_gatase-like"/>
</dbReference>
<evidence type="ECO:0000256" key="1">
    <source>
        <dbReference type="ARBA" id="ARBA00010233"/>
    </source>
</evidence>
<dbReference type="SUPFAM" id="SSF141986">
    <property type="entry name" value="LD-carboxypeptidase A C-terminal domain-like"/>
    <property type="match status" value="1"/>
</dbReference>
<proteinExistence type="inferred from homology"/>
<feature type="domain" description="LD-carboxypeptidase N-terminal" evidence="7">
    <location>
        <begin position="16"/>
        <end position="132"/>
    </location>
</feature>
<dbReference type="Gene3D" id="3.40.50.10740">
    <property type="entry name" value="Class I glutamine amidotransferase-like"/>
    <property type="match status" value="1"/>
</dbReference>
<dbReference type="Pfam" id="PF02016">
    <property type="entry name" value="Peptidase_S66"/>
    <property type="match status" value="1"/>
</dbReference>
<feature type="domain" description="LD-carboxypeptidase C-terminal" evidence="8">
    <location>
        <begin position="176"/>
        <end position="291"/>
    </location>
</feature>
<accession>A0A1G7X3H8</accession>
<evidence type="ECO:0000259" key="7">
    <source>
        <dbReference type="Pfam" id="PF02016"/>
    </source>
</evidence>
<gene>
    <name evidence="9" type="ORF">SAMN04487996_12320</name>
</gene>
<organism evidence="9 10">
    <name type="scientific">Dyadobacter soli</name>
    <dbReference type="NCBI Taxonomy" id="659014"/>
    <lineage>
        <taxon>Bacteria</taxon>
        <taxon>Pseudomonadati</taxon>
        <taxon>Bacteroidota</taxon>
        <taxon>Cytophagia</taxon>
        <taxon>Cytophagales</taxon>
        <taxon>Spirosomataceae</taxon>
        <taxon>Dyadobacter</taxon>
    </lineage>
</organism>
<dbReference type="EMBL" id="FNAN01000023">
    <property type="protein sequence ID" value="SDG78120.1"/>
    <property type="molecule type" value="Genomic_DNA"/>
</dbReference>
<evidence type="ECO:0000256" key="3">
    <source>
        <dbReference type="ARBA" id="ARBA00022670"/>
    </source>
</evidence>
<dbReference type="RefSeq" id="WP_090156817.1">
    <property type="nucleotide sequence ID" value="NZ_FNAN01000023.1"/>
</dbReference>
<name>A0A1G7X3H8_9BACT</name>
<evidence type="ECO:0000256" key="6">
    <source>
        <dbReference type="PIRSR" id="PIRSR028757-1"/>
    </source>
</evidence>
<dbReference type="InterPro" id="IPR040921">
    <property type="entry name" value="Peptidase_S66C"/>
</dbReference>
<feature type="active site" description="Charge relay system" evidence="6">
    <location>
        <position position="277"/>
    </location>
</feature>
<dbReference type="SUPFAM" id="SSF52317">
    <property type="entry name" value="Class I glutamine amidotransferase-like"/>
    <property type="match status" value="1"/>
</dbReference>
<dbReference type="CDD" id="cd07025">
    <property type="entry name" value="Peptidase_S66"/>
    <property type="match status" value="1"/>
</dbReference>
<dbReference type="AlphaFoldDB" id="A0A1G7X3H8"/>